<keyword evidence="1" id="KW-0472">Membrane</keyword>
<dbReference type="PANTHER" id="PTHR24177:SF329">
    <property type="entry name" value="ANKYRIN REPEAT PROTEIN"/>
    <property type="match status" value="1"/>
</dbReference>
<dbReference type="InterPro" id="IPR026961">
    <property type="entry name" value="PGG_dom"/>
</dbReference>
<comment type="caution">
    <text evidence="3">The sequence shown here is derived from an EMBL/GenBank/DDBJ whole genome shotgun (WGS) entry which is preliminary data.</text>
</comment>
<keyword evidence="1" id="KW-1133">Transmembrane helix</keyword>
<name>A0A835D0Q3_TETSI</name>
<protein>
    <recommendedName>
        <fullName evidence="2">PGG domain-containing protein</fullName>
    </recommendedName>
</protein>
<proteinExistence type="predicted"/>
<feature type="transmembrane region" description="Helical" evidence="1">
    <location>
        <begin position="354"/>
        <end position="376"/>
    </location>
</feature>
<keyword evidence="1" id="KW-0812">Transmembrane</keyword>
<evidence type="ECO:0000259" key="2">
    <source>
        <dbReference type="Pfam" id="PF13962"/>
    </source>
</evidence>
<dbReference type="SUPFAM" id="SSF140860">
    <property type="entry name" value="Pseudo ankyrin repeat-like"/>
    <property type="match status" value="1"/>
</dbReference>
<dbReference type="OMA" id="FEVSHEP"/>
<reference evidence="3 4" key="1">
    <citation type="submission" date="2020-04" db="EMBL/GenBank/DDBJ databases">
        <title>Plant Genome Project.</title>
        <authorList>
            <person name="Zhang R.-G."/>
        </authorList>
    </citation>
    <scope>NUCLEOTIDE SEQUENCE [LARGE SCALE GENOMIC DNA]</scope>
    <source>
        <strain evidence="3">YNK0</strain>
        <tissue evidence="3">Leaf</tissue>
    </source>
</reference>
<evidence type="ECO:0000313" key="3">
    <source>
        <dbReference type="EMBL" id="KAF8377141.1"/>
    </source>
</evidence>
<keyword evidence="4" id="KW-1185">Reference proteome</keyword>
<dbReference type="Pfam" id="PF13962">
    <property type="entry name" value="PGG"/>
    <property type="match status" value="1"/>
</dbReference>
<sequence length="491" mass="54807">MSGELRECDYRRKHATSDTRPLRCKLDNQIDGKIIYIEIAGGGVAACNVTTMDVLATMSLRDNVVAGVGLTGNVTGLLFTDRVPEKDVGLGDVIGNGCSVSNVGERFVETNKLGYEEIIFVLITVPGIKKIFDRKLMNIQALEILRCICKEISTLDDLQIKSINARSAVFEAIKYGNIEFIVEIIKHCPHLTWSIDVNNRGIFFASILHRQERIFNFLYEIGAHKREMVGSLDKFHNSSLHLAGMIAPSSQLARVSGAALQMQHELQWFKEVENITQPKYKEWLNIEGKTPRALFTEEHKNLVKEGEKWMKDTASSSMVVATLIATVMFAAAFTVPGGNNGNTGIPIFLGQKSFMVYIVSDALSLFSSATSVLMFLGILTSRYAEDDFLKTLPRRLIIGLATLFFSIVTMMIAFGATLVIVLHERLPWVVIPVSSMACVPITLFASLQFPLLVDIVYSTYGPGLFNRKRKTKRSNLIQCVSNNWVYFHAFR</sequence>
<dbReference type="EMBL" id="JABCRI010000024">
    <property type="protein sequence ID" value="KAF8377141.1"/>
    <property type="molecule type" value="Genomic_DNA"/>
</dbReference>
<accession>A0A835D0Q3</accession>
<dbReference type="PANTHER" id="PTHR24177">
    <property type="entry name" value="CASKIN"/>
    <property type="match status" value="1"/>
</dbReference>
<feature type="domain" description="PGG" evidence="2">
    <location>
        <begin position="307"/>
        <end position="420"/>
    </location>
</feature>
<feature type="transmembrane region" description="Helical" evidence="1">
    <location>
        <begin position="396"/>
        <end position="422"/>
    </location>
</feature>
<feature type="transmembrane region" description="Helical" evidence="1">
    <location>
        <begin position="428"/>
        <end position="460"/>
    </location>
</feature>
<dbReference type="GO" id="GO:0016020">
    <property type="term" value="C:membrane"/>
    <property type="evidence" value="ECO:0007669"/>
    <property type="project" value="TreeGrafter"/>
</dbReference>
<organism evidence="3 4">
    <name type="scientific">Tetracentron sinense</name>
    <name type="common">Spur-leaf</name>
    <dbReference type="NCBI Taxonomy" id="13715"/>
    <lineage>
        <taxon>Eukaryota</taxon>
        <taxon>Viridiplantae</taxon>
        <taxon>Streptophyta</taxon>
        <taxon>Embryophyta</taxon>
        <taxon>Tracheophyta</taxon>
        <taxon>Spermatophyta</taxon>
        <taxon>Magnoliopsida</taxon>
        <taxon>Trochodendrales</taxon>
        <taxon>Trochodendraceae</taxon>
        <taxon>Tetracentron</taxon>
    </lineage>
</organism>
<dbReference type="AlphaFoldDB" id="A0A835D0Q3"/>
<gene>
    <name evidence="3" type="ORF">HHK36_030514</name>
</gene>
<dbReference type="Proteomes" id="UP000655225">
    <property type="component" value="Unassembled WGS sequence"/>
</dbReference>
<evidence type="ECO:0000313" key="4">
    <source>
        <dbReference type="Proteomes" id="UP000655225"/>
    </source>
</evidence>
<evidence type="ECO:0000256" key="1">
    <source>
        <dbReference type="SAM" id="Phobius"/>
    </source>
</evidence>
<feature type="transmembrane region" description="Helical" evidence="1">
    <location>
        <begin position="314"/>
        <end position="334"/>
    </location>
</feature>